<gene>
    <name evidence="8" type="primary">divIB</name>
    <name evidence="11" type="ORF">FD15_GL001804</name>
</gene>
<sequence>MKKLRRSKVKSQRNAPLTPWEKAQQEHKQKLKHEKHHFFKKDRIGNKLPSLVRQRRKILRRRLIVNLVIFAALGIAALYLILPISKVQEIKVTGVDKLTEEAIVSAGEIRKDNLVLGVLLNEKKIKARVSKKVSEVKSVRLMIEGTTVNYRVKEYPIVGYVAKEGKYYSLNDSGKVSKISRDQAQGAYPLYYKFNNHQKLEALARQVNRLSPNLRSAISEIHYTPTNVNDEKIRVYMNDGNEVIASISTFAKKMVYYPDIKGKANNKILIDFEVGAYSYPLK</sequence>
<evidence type="ECO:0000256" key="2">
    <source>
        <dbReference type="ARBA" id="ARBA00022475"/>
    </source>
</evidence>
<dbReference type="STRING" id="1423806.FD15_GL001804"/>
<dbReference type="RefSeq" id="WP_034986654.1">
    <property type="nucleotide sequence ID" value="NZ_AYZF01000017.1"/>
</dbReference>
<dbReference type="InterPro" id="IPR005548">
    <property type="entry name" value="Cell_div_FtsQ/DivIB_C"/>
</dbReference>
<evidence type="ECO:0000256" key="3">
    <source>
        <dbReference type="ARBA" id="ARBA00022618"/>
    </source>
</evidence>
<feature type="transmembrane region" description="Helical" evidence="8">
    <location>
        <begin position="63"/>
        <end position="82"/>
    </location>
</feature>
<name>A0A023CU33_9LACO</name>
<evidence type="ECO:0000256" key="5">
    <source>
        <dbReference type="ARBA" id="ARBA00022989"/>
    </source>
</evidence>
<evidence type="ECO:0000256" key="4">
    <source>
        <dbReference type="ARBA" id="ARBA00022692"/>
    </source>
</evidence>
<dbReference type="Pfam" id="PF03799">
    <property type="entry name" value="FtsQ_DivIB_C"/>
    <property type="match status" value="1"/>
</dbReference>
<keyword evidence="6 8" id="KW-0472">Membrane</keyword>
<dbReference type="Proteomes" id="UP000050961">
    <property type="component" value="Unassembled WGS sequence"/>
</dbReference>
<dbReference type="InterPro" id="IPR026580">
    <property type="entry name" value="DivIB"/>
</dbReference>
<dbReference type="Gene3D" id="3.40.50.10960">
    <property type="match status" value="1"/>
</dbReference>
<dbReference type="InterPro" id="IPR050487">
    <property type="entry name" value="FtsQ_DivIB"/>
</dbReference>
<dbReference type="PATRIC" id="fig|1423806.3.peg.1836"/>
<evidence type="ECO:0000256" key="1">
    <source>
        <dbReference type="ARBA" id="ARBA00004370"/>
    </source>
</evidence>
<evidence type="ECO:0000313" key="12">
    <source>
        <dbReference type="Proteomes" id="UP000050961"/>
    </source>
</evidence>
<dbReference type="EMBL" id="AYZF01000017">
    <property type="protein sequence ID" value="KRN05257.1"/>
    <property type="molecule type" value="Genomic_DNA"/>
</dbReference>
<keyword evidence="4 8" id="KW-0812">Transmembrane</keyword>
<dbReference type="AlphaFoldDB" id="A0A023CU33"/>
<keyword evidence="2 8" id="KW-1003">Cell membrane</keyword>
<dbReference type="PROSITE" id="PS51779">
    <property type="entry name" value="POTRA"/>
    <property type="match status" value="1"/>
</dbReference>
<dbReference type="OrthoDB" id="1819027at2"/>
<dbReference type="InterPro" id="IPR034746">
    <property type="entry name" value="POTRA"/>
</dbReference>
<organism evidence="11 12">
    <name type="scientific">Liquorilactobacillus sucicola DSM 21376 = JCM 15457</name>
    <dbReference type="NCBI Taxonomy" id="1423806"/>
    <lineage>
        <taxon>Bacteria</taxon>
        <taxon>Bacillati</taxon>
        <taxon>Bacillota</taxon>
        <taxon>Bacilli</taxon>
        <taxon>Lactobacillales</taxon>
        <taxon>Lactobacillaceae</taxon>
        <taxon>Liquorilactobacillus</taxon>
    </lineage>
</organism>
<evidence type="ECO:0000256" key="8">
    <source>
        <dbReference type="HAMAP-Rule" id="MF_00912"/>
    </source>
</evidence>
<dbReference type="GO" id="GO:0032153">
    <property type="term" value="C:cell division site"/>
    <property type="evidence" value="ECO:0007669"/>
    <property type="project" value="UniProtKB-UniRule"/>
</dbReference>
<comment type="caution">
    <text evidence="11">The sequence shown here is derived from an EMBL/GenBank/DDBJ whole genome shotgun (WGS) entry which is preliminary data.</text>
</comment>
<dbReference type="HAMAP" id="MF_00912">
    <property type="entry name" value="DivIB"/>
    <property type="match status" value="1"/>
</dbReference>
<dbReference type="GO" id="GO:0005886">
    <property type="term" value="C:plasma membrane"/>
    <property type="evidence" value="ECO:0007669"/>
    <property type="project" value="UniProtKB-SubCell"/>
</dbReference>
<evidence type="ECO:0000313" key="11">
    <source>
        <dbReference type="EMBL" id="KRN05257.1"/>
    </source>
</evidence>
<keyword evidence="7 8" id="KW-0131">Cell cycle</keyword>
<accession>A0A023CU33</accession>
<keyword evidence="12" id="KW-1185">Reference proteome</keyword>
<comment type="similarity">
    <text evidence="8">Belongs to the FtsQ/DivIB family. DivIB subfamily.</text>
</comment>
<keyword evidence="5 8" id="KW-1133">Transmembrane helix</keyword>
<dbReference type="PANTHER" id="PTHR37820:SF1">
    <property type="entry name" value="CELL DIVISION PROTEIN FTSQ"/>
    <property type="match status" value="1"/>
</dbReference>
<evidence type="ECO:0000256" key="7">
    <source>
        <dbReference type="ARBA" id="ARBA00023306"/>
    </source>
</evidence>
<reference evidence="11 12" key="1">
    <citation type="journal article" date="2015" name="Genome Announc.">
        <title>Expanding the biotechnology potential of lactobacilli through comparative genomics of 213 strains and associated genera.</title>
        <authorList>
            <person name="Sun Z."/>
            <person name="Harris H.M."/>
            <person name="McCann A."/>
            <person name="Guo C."/>
            <person name="Argimon S."/>
            <person name="Zhang W."/>
            <person name="Yang X."/>
            <person name="Jeffery I.B."/>
            <person name="Cooney J.C."/>
            <person name="Kagawa T.F."/>
            <person name="Liu W."/>
            <person name="Song Y."/>
            <person name="Salvetti E."/>
            <person name="Wrobel A."/>
            <person name="Rasinkangas P."/>
            <person name="Parkhill J."/>
            <person name="Rea M.C."/>
            <person name="O'Sullivan O."/>
            <person name="Ritari J."/>
            <person name="Douillard F.P."/>
            <person name="Paul Ross R."/>
            <person name="Yang R."/>
            <person name="Briner A.E."/>
            <person name="Felis G.E."/>
            <person name="de Vos W.M."/>
            <person name="Barrangou R."/>
            <person name="Klaenhammer T.R."/>
            <person name="Caufield P.W."/>
            <person name="Cui Y."/>
            <person name="Zhang H."/>
            <person name="O'Toole P.W."/>
        </authorList>
    </citation>
    <scope>NUCLEOTIDE SEQUENCE [LARGE SCALE GENOMIC DNA]</scope>
    <source>
        <strain evidence="11 12">DSM 21376</strain>
    </source>
</reference>
<protein>
    <recommendedName>
        <fullName evidence="8">Cell division protein DivIB</fullName>
    </recommendedName>
</protein>
<feature type="domain" description="POTRA" evidence="10">
    <location>
        <begin position="85"/>
        <end position="155"/>
    </location>
</feature>
<evidence type="ECO:0000256" key="9">
    <source>
        <dbReference type="SAM" id="MobiDB-lite"/>
    </source>
</evidence>
<feature type="region of interest" description="Disordered" evidence="9">
    <location>
        <begin position="1"/>
        <end position="22"/>
    </location>
</feature>
<keyword evidence="3 8" id="KW-0132">Cell division</keyword>
<evidence type="ECO:0000256" key="6">
    <source>
        <dbReference type="ARBA" id="ARBA00023136"/>
    </source>
</evidence>
<evidence type="ECO:0000259" key="10">
    <source>
        <dbReference type="PROSITE" id="PS51779"/>
    </source>
</evidence>
<dbReference type="GO" id="GO:0043093">
    <property type="term" value="P:FtsZ-dependent cytokinesis"/>
    <property type="evidence" value="ECO:0007669"/>
    <property type="project" value="UniProtKB-UniRule"/>
</dbReference>
<proteinExistence type="inferred from homology"/>
<feature type="compositionally biased region" description="Basic residues" evidence="9">
    <location>
        <begin position="1"/>
        <end position="11"/>
    </location>
</feature>
<comment type="subcellular location">
    <subcellularLocation>
        <location evidence="8">Cell membrane</location>
        <topology evidence="8">Single-pass type II membrane protein</topology>
    </subcellularLocation>
    <subcellularLocation>
        <location evidence="1">Membrane</location>
    </subcellularLocation>
    <text evidence="8">Localizes to the division septum.</text>
</comment>
<comment type="function">
    <text evidence="8">Cell division protein that may be involved in stabilizing or promoting the assembly of the division complex.</text>
</comment>
<dbReference type="eggNOG" id="COG1589">
    <property type="taxonomic scope" value="Bacteria"/>
</dbReference>
<dbReference type="PANTHER" id="PTHR37820">
    <property type="entry name" value="CELL DIVISION PROTEIN DIVIB"/>
    <property type="match status" value="1"/>
</dbReference>